<evidence type="ECO:0000313" key="5">
    <source>
        <dbReference type="EMBL" id="MCX4234393.1"/>
    </source>
</evidence>
<evidence type="ECO:0000256" key="3">
    <source>
        <dbReference type="SAM" id="MobiDB-lite"/>
    </source>
</evidence>
<dbReference type="Proteomes" id="UP001165590">
    <property type="component" value="Unassembled WGS sequence"/>
</dbReference>
<evidence type="ECO:0000313" key="6">
    <source>
        <dbReference type="Proteomes" id="UP001165590"/>
    </source>
</evidence>
<comment type="caution">
    <text evidence="5">The sequence shown here is derived from an EMBL/GenBank/DDBJ whole genome shotgun (WGS) entry which is preliminary data.</text>
</comment>
<dbReference type="PIRSF" id="PIRSF036625">
    <property type="entry name" value="GAF_ANTAR"/>
    <property type="match status" value="1"/>
</dbReference>
<dbReference type="RefSeq" id="WP_267027215.1">
    <property type="nucleotide sequence ID" value="NZ_JAIFZO010000002.1"/>
</dbReference>
<dbReference type="InterPro" id="IPR036388">
    <property type="entry name" value="WH-like_DNA-bd_sf"/>
</dbReference>
<reference evidence="5" key="1">
    <citation type="journal article" date="2022" name="bioRxiv">
        <title>Discovery and biosynthetic assessment of Streptomyces ortus sp nov. isolated from a deep-sea sponge.</title>
        <authorList>
            <person name="Williams S.E."/>
        </authorList>
    </citation>
    <scope>NUCLEOTIDE SEQUENCE</scope>
    <source>
        <strain evidence="5">A15ISP2-DRY2</strain>
    </source>
</reference>
<evidence type="ECO:0000259" key="4">
    <source>
        <dbReference type="PROSITE" id="PS50921"/>
    </source>
</evidence>
<keyword evidence="1" id="KW-0805">Transcription regulation</keyword>
<dbReference type="InterPro" id="IPR029016">
    <property type="entry name" value="GAF-like_dom_sf"/>
</dbReference>
<dbReference type="InterPro" id="IPR012074">
    <property type="entry name" value="GAF_ANTAR"/>
</dbReference>
<gene>
    <name evidence="5" type="ORF">K3769_16685</name>
</gene>
<feature type="domain" description="ANTAR" evidence="4">
    <location>
        <begin position="191"/>
        <end position="252"/>
    </location>
</feature>
<dbReference type="Gene3D" id="1.10.10.10">
    <property type="entry name" value="Winged helix-like DNA-binding domain superfamily/Winged helix DNA-binding domain"/>
    <property type="match status" value="1"/>
</dbReference>
<feature type="compositionally biased region" description="Basic and acidic residues" evidence="3">
    <location>
        <begin position="258"/>
        <end position="282"/>
    </location>
</feature>
<sequence length="282" mass="29741">MRFESRGGEGEWPGRRQPSEAEDRRRVTEAFTALASSSEVHRVPELLCGACVDLLPVTGASISITGSRTARALWCASDDTAALLAEAQYTLGDGPCQSALDRAAPVLAPDLTGGPDARRWPVFAQQAVELGVRAVFSLPLGAGALAIGTLDLYRDTAGALSSRDLRIALLVRDAVTFAVLNLEAASDGLSSSDEAGVASWVDAAEADHIEVHQAVGMVMVQLGADPEQALDRLRAHAFAGGLTITEVAQEVLARTLRFRPEGDDDQPRGRGRLGDEGDGDRS</sequence>
<keyword evidence="6" id="KW-1185">Reference proteome</keyword>
<dbReference type="Gene3D" id="3.30.450.40">
    <property type="match status" value="1"/>
</dbReference>
<evidence type="ECO:0000256" key="2">
    <source>
        <dbReference type="ARBA" id="ARBA00023163"/>
    </source>
</evidence>
<dbReference type="InterPro" id="IPR005561">
    <property type="entry name" value="ANTAR"/>
</dbReference>
<dbReference type="EMBL" id="JAIFZO010000002">
    <property type="protein sequence ID" value="MCX4234393.1"/>
    <property type="molecule type" value="Genomic_DNA"/>
</dbReference>
<proteinExistence type="predicted"/>
<dbReference type="PROSITE" id="PS50921">
    <property type="entry name" value="ANTAR"/>
    <property type="match status" value="1"/>
</dbReference>
<dbReference type="SUPFAM" id="SSF55781">
    <property type="entry name" value="GAF domain-like"/>
    <property type="match status" value="1"/>
</dbReference>
<name>A0ABT3V3Q7_9ACTN</name>
<accession>A0ABT3V3Q7</accession>
<organism evidence="5 6">
    <name type="scientific">Streptomyces ortus</name>
    <dbReference type="NCBI Taxonomy" id="2867268"/>
    <lineage>
        <taxon>Bacteria</taxon>
        <taxon>Bacillati</taxon>
        <taxon>Actinomycetota</taxon>
        <taxon>Actinomycetes</taxon>
        <taxon>Kitasatosporales</taxon>
        <taxon>Streptomycetaceae</taxon>
        <taxon>Streptomyces</taxon>
    </lineage>
</organism>
<feature type="region of interest" description="Disordered" evidence="3">
    <location>
        <begin position="256"/>
        <end position="282"/>
    </location>
</feature>
<dbReference type="SMART" id="SM01012">
    <property type="entry name" value="ANTAR"/>
    <property type="match status" value="1"/>
</dbReference>
<evidence type="ECO:0000256" key="1">
    <source>
        <dbReference type="ARBA" id="ARBA00023015"/>
    </source>
</evidence>
<protein>
    <submittedName>
        <fullName evidence="5">GAF and ANTAR domain-containing protein</fullName>
    </submittedName>
</protein>
<dbReference type="Pfam" id="PF03861">
    <property type="entry name" value="ANTAR"/>
    <property type="match status" value="1"/>
</dbReference>
<keyword evidence="2" id="KW-0804">Transcription</keyword>
<feature type="region of interest" description="Disordered" evidence="3">
    <location>
        <begin position="1"/>
        <end position="24"/>
    </location>
</feature>